<feature type="binding site" evidence="18">
    <location>
        <position position="194"/>
    </location>
    <ligand>
        <name>ATP</name>
        <dbReference type="ChEBI" id="CHEBI:30616"/>
    </ligand>
</feature>
<feature type="binding site" evidence="18">
    <location>
        <position position="488"/>
    </location>
    <ligand>
        <name>ATP</name>
        <dbReference type="ChEBI" id="CHEBI:30616"/>
    </ligand>
</feature>
<dbReference type="EMBL" id="GBRD01006201">
    <property type="protein sequence ID" value="JAG59620.1"/>
    <property type="molecule type" value="Transcribed_RNA"/>
</dbReference>
<dbReference type="SUPFAM" id="SSF81665">
    <property type="entry name" value="Calcium ATPase, transmembrane domain M"/>
    <property type="match status" value="1"/>
</dbReference>
<dbReference type="PANTHER" id="PTHR24092">
    <property type="entry name" value="PROBABLE PHOSPHOLIPID-TRANSPORTING ATPASE"/>
    <property type="match status" value="1"/>
</dbReference>
<dbReference type="Pfam" id="PF13246">
    <property type="entry name" value="Cation_ATPase"/>
    <property type="match status" value="1"/>
</dbReference>
<dbReference type="SUPFAM" id="SSF56784">
    <property type="entry name" value="HAD-like"/>
    <property type="match status" value="1"/>
</dbReference>
<dbReference type="SFLD" id="SFLDS00003">
    <property type="entry name" value="Haloacid_Dehalogenase"/>
    <property type="match status" value="1"/>
</dbReference>
<feature type="binding site" evidence="19">
    <location>
        <position position="112"/>
    </location>
    <ligand>
        <name>Mg(2+)</name>
        <dbReference type="ChEBI" id="CHEBI:18420"/>
    </ligand>
</feature>
<dbReference type="GO" id="GO:0005802">
    <property type="term" value="C:trans-Golgi network"/>
    <property type="evidence" value="ECO:0007669"/>
    <property type="project" value="TreeGrafter"/>
</dbReference>
<dbReference type="GO" id="GO:0045332">
    <property type="term" value="P:phospholipid translocation"/>
    <property type="evidence" value="ECO:0007669"/>
    <property type="project" value="TreeGrafter"/>
</dbReference>
<dbReference type="Pfam" id="PF16212">
    <property type="entry name" value="PhoLip_ATPase_C"/>
    <property type="match status" value="1"/>
</dbReference>
<feature type="active site" description="4-aspartylphosphate intermediate" evidence="17">
    <location>
        <position position="112"/>
    </location>
</feature>
<dbReference type="InterPro" id="IPR023298">
    <property type="entry name" value="ATPase_P-typ_TM_dom_sf"/>
</dbReference>
<dbReference type="FunFam" id="3.40.50.1000:FF:000010">
    <property type="entry name" value="Phospholipid-transporting ATPase"/>
    <property type="match status" value="1"/>
</dbReference>
<dbReference type="GO" id="GO:0000287">
    <property type="term" value="F:magnesium ion binding"/>
    <property type="evidence" value="ECO:0007669"/>
    <property type="project" value="UniProtKB-UniRule"/>
</dbReference>
<feature type="domain" description="P-type ATPase C-terminal" evidence="22">
    <location>
        <begin position="510"/>
        <end position="759"/>
    </location>
</feature>
<dbReference type="NCBIfam" id="TIGR01652">
    <property type="entry name" value="ATPase-Plipid"/>
    <property type="match status" value="1"/>
</dbReference>
<dbReference type="InterPro" id="IPR036412">
    <property type="entry name" value="HAD-like_sf"/>
</dbReference>
<evidence type="ECO:0000256" key="4">
    <source>
        <dbReference type="ARBA" id="ARBA00004555"/>
    </source>
</evidence>
<feature type="binding site" evidence="19">
    <location>
        <position position="488"/>
    </location>
    <ligand>
        <name>Mg(2+)</name>
        <dbReference type="ChEBI" id="CHEBI:18420"/>
    </ligand>
</feature>
<feature type="transmembrane region" description="Helical" evidence="20">
    <location>
        <begin position="690"/>
        <end position="710"/>
    </location>
</feature>
<comment type="subcellular location">
    <subcellularLocation>
        <location evidence="3">Endomembrane system</location>
    </subcellularLocation>
    <subcellularLocation>
        <location evidence="4">Golgi apparatus</location>
    </subcellularLocation>
    <subcellularLocation>
        <location evidence="2 20">Membrane</location>
        <topology evidence="2 20">Multi-pass membrane protein</topology>
    </subcellularLocation>
</comment>
<evidence type="ECO:0000256" key="19">
    <source>
        <dbReference type="PIRSR" id="PIRSR606539-3"/>
    </source>
</evidence>
<keyword evidence="11 20" id="KW-1278">Translocase</keyword>
<dbReference type="PRINTS" id="PR00119">
    <property type="entry name" value="CATATPASE"/>
</dbReference>
<evidence type="ECO:0000256" key="15">
    <source>
        <dbReference type="ARBA" id="ARBA00034036"/>
    </source>
</evidence>
<evidence type="ECO:0000256" key="14">
    <source>
        <dbReference type="ARBA" id="ARBA00023136"/>
    </source>
</evidence>
<dbReference type="SFLD" id="SFLDG00002">
    <property type="entry name" value="C1.7:_P-type_atpase_like"/>
    <property type="match status" value="1"/>
</dbReference>
<feature type="binding site" evidence="18">
    <location>
        <position position="258"/>
    </location>
    <ligand>
        <name>ATP</name>
        <dbReference type="ChEBI" id="CHEBI:30616"/>
    </ligand>
</feature>
<dbReference type="EMBL" id="GBRD01006203">
    <property type="protein sequence ID" value="JAG59618.1"/>
    <property type="molecule type" value="Transcribed_RNA"/>
</dbReference>
<dbReference type="EC" id="7.6.2.1" evidence="20"/>
<evidence type="ECO:0000256" key="21">
    <source>
        <dbReference type="SAM" id="SignalP"/>
    </source>
</evidence>
<dbReference type="Gene3D" id="3.40.1110.10">
    <property type="entry name" value="Calcium-transporting ATPase, cytoplasmic domain N"/>
    <property type="match status" value="1"/>
</dbReference>
<feature type="binding site" evidence="18">
    <location>
        <position position="458"/>
    </location>
    <ligand>
        <name>ATP</name>
        <dbReference type="ChEBI" id="CHEBI:30616"/>
    </ligand>
</feature>
<feature type="signal peptide" evidence="21">
    <location>
        <begin position="1"/>
        <end position="17"/>
    </location>
</feature>
<feature type="binding site" evidence="18">
    <location>
        <position position="112"/>
    </location>
    <ligand>
        <name>ATP</name>
        <dbReference type="ChEBI" id="CHEBI:30616"/>
    </ligand>
</feature>
<evidence type="ECO:0000256" key="20">
    <source>
        <dbReference type="RuleBase" id="RU362033"/>
    </source>
</evidence>
<feature type="binding site" evidence="18">
    <location>
        <position position="373"/>
    </location>
    <ligand>
        <name>ATP</name>
        <dbReference type="ChEBI" id="CHEBI:30616"/>
    </ligand>
</feature>
<feature type="binding site" evidence="18">
    <location>
        <position position="372"/>
    </location>
    <ligand>
        <name>ATP</name>
        <dbReference type="ChEBI" id="CHEBI:30616"/>
    </ligand>
</feature>
<feature type="transmembrane region" description="Helical" evidence="20">
    <location>
        <begin position="546"/>
        <end position="565"/>
    </location>
</feature>
<keyword evidence="12 20" id="KW-1133">Transmembrane helix</keyword>
<dbReference type="GO" id="GO:0005524">
    <property type="term" value="F:ATP binding"/>
    <property type="evidence" value="ECO:0007669"/>
    <property type="project" value="UniProtKB-UniRule"/>
</dbReference>
<keyword evidence="14 20" id="KW-0472">Membrane</keyword>
<sequence length="792" mass="89403">MLFFLLVFLCLVSSLYSELWTREHLSAYWYLGMDQNGKFSRNFGFNFLTFIILFNNLIPISLQVTLEVVRFVQATFINQDLDMYHEASNTPAMARTSNLNEELGMVKYIFSDKTGTLTRNVMEFKRCSVAGKIHDYQDSPASTSESSIIKDMKKGDVNGKVINEFLRMMAVCHTVIPEKLASGEIIYHASSPDERALLQGARDYGFVFDTRTPNHVEILCLGKREKYEILNVIEFTSARKRMSIICRNPEGKYVLYCKGADSVIYERLARKSQPYKEETLKHLEEFASAGLRTLCFGMVELSADHYQDWANTYRTASVAIVNRELKVAEAAELIEKDLVLLGATAVEDKLQDEVPETIAALAKAGINIWVLTGDKQETAINIGYSTRLLTQSSTMIIINEQTIEGVRETLLHHLNNVDPAGQFALVIDGQSLKFTLTPDLKQDFLHLCLSCKSVICCRVSPMQKAEVVELVTSQTSSVTLAIGDGANDVAMIQKAHVGVGISGVEGLQAACASDYSIAQFRYLLRLLFVHGSWNYSRMCKLILYSFYKNICLYVIELWFAIYSGWSGQILFERWTIGLYNVLFTAAPPFAIGIVEKVCSADIMLKYPKLYGPRASSFSVTTFWVWIGNAMLHSILLFWLAMLAVSHEVLWANGRDGGYLMLGNMVYTYTVTTVCLKAGLHTAFWSIFTHLSIWGSILAWLIVMVIYSHVYPLLPIGEVMSGMDRICFSSFYFWLGLICIPVAILIPDLSLIVIQRSLFKSLPQAVRESEINKKTRHLSWWKANTRSPKERAC</sequence>
<dbReference type="NCBIfam" id="TIGR01494">
    <property type="entry name" value="ATPase_P-type"/>
    <property type="match status" value="2"/>
</dbReference>
<dbReference type="AlphaFoldDB" id="A0A0K8T376"/>
<evidence type="ECO:0000256" key="17">
    <source>
        <dbReference type="PIRSR" id="PIRSR606539-1"/>
    </source>
</evidence>
<evidence type="ECO:0000256" key="12">
    <source>
        <dbReference type="ARBA" id="ARBA00022989"/>
    </source>
</evidence>
<feature type="transmembrane region" description="Helical" evidence="20">
    <location>
        <begin position="577"/>
        <end position="598"/>
    </location>
</feature>
<dbReference type="PROSITE" id="PS00154">
    <property type="entry name" value="ATPASE_E1_E2"/>
    <property type="match status" value="1"/>
</dbReference>
<evidence type="ECO:0000256" key="2">
    <source>
        <dbReference type="ARBA" id="ARBA00004141"/>
    </source>
</evidence>
<protein>
    <recommendedName>
        <fullName evidence="20">Phospholipid-transporting ATPase</fullName>
        <ecNumber evidence="20">7.6.2.1</ecNumber>
    </recommendedName>
</protein>
<evidence type="ECO:0000256" key="6">
    <source>
        <dbReference type="ARBA" id="ARBA00022692"/>
    </source>
</evidence>
<feature type="binding site" evidence="18">
    <location>
        <position position="464"/>
    </location>
    <ligand>
        <name>ATP</name>
        <dbReference type="ChEBI" id="CHEBI:30616"/>
    </ligand>
</feature>
<dbReference type="SUPFAM" id="SSF81660">
    <property type="entry name" value="Metal cation-transporting ATPase, ATP-binding domain N"/>
    <property type="match status" value="1"/>
</dbReference>
<feature type="binding site" evidence="18">
    <location>
        <position position="292"/>
    </location>
    <ligand>
        <name>ATP</name>
        <dbReference type="ChEBI" id="CHEBI:30616"/>
    </ligand>
</feature>
<evidence type="ECO:0000256" key="7">
    <source>
        <dbReference type="ARBA" id="ARBA00022723"/>
    </source>
</evidence>
<evidence type="ECO:0000256" key="10">
    <source>
        <dbReference type="ARBA" id="ARBA00022842"/>
    </source>
</evidence>
<dbReference type="InterPro" id="IPR023299">
    <property type="entry name" value="ATPase_P-typ_cyto_dom_N"/>
</dbReference>
<evidence type="ECO:0000256" key="11">
    <source>
        <dbReference type="ARBA" id="ARBA00022967"/>
    </source>
</evidence>
<dbReference type="InterPro" id="IPR001757">
    <property type="entry name" value="P_typ_ATPase"/>
</dbReference>
<feature type="transmembrane region" description="Helical" evidence="20">
    <location>
        <begin position="619"/>
        <end position="644"/>
    </location>
</feature>
<feature type="binding site" evidence="18">
    <location>
        <position position="113"/>
    </location>
    <ligand>
        <name>ATP</name>
        <dbReference type="ChEBI" id="CHEBI:30616"/>
    </ligand>
</feature>
<dbReference type="GO" id="GO:0140326">
    <property type="term" value="F:ATPase-coupled intramembrane lipid transporter activity"/>
    <property type="evidence" value="ECO:0007669"/>
    <property type="project" value="UniProtKB-EC"/>
</dbReference>
<proteinExistence type="inferred from homology"/>
<feature type="binding site" evidence="19">
    <location>
        <position position="484"/>
    </location>
    <ligand>
        <name>Mg(2+)</name>
        <dbReference type="ChEBI" id="CHEBI:18420"/>
    </ligand>
</feature>
<feature type="binding site" evidence="19">
    <location>
        <position position="114"/>
    </location>
    <ligand>
        <name>Mg(2+)</name>
        <dbReference type="ChEBI" id="CHEBI:18420"/>
    </ligand>
</feature>
<dbReference type="InterPro" id="IPR032630">
    <property type="entry name" value="P_typ_ATPase_c"/>
</dbReference>
<keyword evidence="13" id="KW-0333">Golgi apparatus</keyword>
<dbReference type="InterPro" id="IPR006539">
    <property type="entry name" value="P-type_ATPase_IV"/>
</dbReference>
<feature type="binding site" evidence="18">
    <location>
        <position position="114"/>
    </location>
    <ligand>
        <name>ATP</name>
        <dbReference type="ChEBI" id="CHEBI:30616"/>
    </ligand>
</feature>
<dbReference type="InterPro" id="IPR044492">
    <property type="entry name" value="P_typ_ATPase_HD_dom"/>
</dbReference>
<accession>A0A0K8T376</accession>
<feature type="transmembrane region" description="Helical" evidence="20">
    <location>
        <begin position="656"/>
        <end position="678"/>
    </location>
</feature>
<dbReference type="PANTHER" id="PTHR24092:SF150">
    <property type="entry name" value="PHOSPHOLIPID-TRANSPORTING ATPASE"/>
    <property type="match status" value="1"/>
</dbReference>
<dbReference type="EMBL" id="GBRD01006204">
    <property type="protein sequence ID" value="JAG59617.1"/>
    <property type="molecule type" value="Transcribed_RNA"/>
</dbReference>
<feature type="transmembrane region" description="Helical" evidence="20">
    <location>
        <begin position="730"/>
        <end position="753"/>
    </location>
</feature>
<keyword evidence="9 18" id="KW-0067">ATP-binding</keyword>
<dbReference type="InterPro" id="IPR023214">
    <property type="entry name" value="HAD_sf"/>
</dbReference>
<keyword evidence="6 20" id="KW-0812">Transmembrane</keyword>
<keyword evidence="10 19" id="KW-0460">Magnesium</keyword>
<comment type="similarity">
    <text evidence="5 20">Belongs to the cation transport ATPase (P-type) (TC 3.A.3) family. Type IV subfamily.</text>
</comment>
<comment type="cofactor">
    <cofactor evidence="1 19">
        <name>Mg(2+)</name>
        <dbReference type="ChEBI" id="CHEBI:18420"/>
    </cofactor>
</comment>
<feature type="chain" id="PRO_5015042137" description="Phospholipid-transporting ATPase" evidence="21">
    <location>
        <begin position="18"/>
        <end position="792"/>
    </location>
</feature>
<feature type="binding site" evidence="18">
    <location>
        <position position="487"/>
    </location>
    <ligand>
        <name>ATP</name>
        <dbReference type="ChEBI" id="CHEBI:30616"/>
    </ligand>
</feature>
<evidence type="ECO:0000256" key="13">
    <source>
        <dbReference type="ARBA" id="ARBA00023034"/>
    </source>
</evidence>
<evidence type="ECO:0000313" key="23">
    <source>
        <dbReference type="EMBL" id="JAG59620.1"/>
    </source>
</evidence>
<evidence type="ECO:0000256" key="18">
    <source>
        <dbReference type="PIRSR" id="PIRSR606539-2"/>
    </source>
</evidence>
<evidence type="ECO:0000256" key="5">
    <source>
        <dbReference type="ARBA" id="ARBA00008109"/>
    </source>
</evidence>
<dbReference type="GO" id="GO:0016887">
    <property type="term" value="F:ATP hydrolysis activity"/>
    <property type="evidence" value="ECO:0007669"/>
    <property type="project" value="InterPro"/>
</dbReference>
<feature type="transmembrane region" description="Helical" evidence="20">
    <location>
        <begin position="43"/>
        <end position="62"/>
    </location>
</feature>
<evidence type="ECO:0000256" key="8">
    <source>
        <dbReference type="ARBA" id="ARBA00022741"/>
    </source>
</evidence>
<evidence type="ECO:0000259" key="22">
    <source>
        <dbReference type="Pfam" id="PF16212"/>
    </source>
</evidence>
<keyword evidence="21" id="KW-0732">Signal</keyword>
<keyword evidence="8 18" id="KW-0547">Nucleotide-binding</keyword>
<dbReference type="GO" id="GO:0005886">
    <property type="term" value="C:plasma membrane"/>
    <property type="evidence" value="ECO:0007669"/>
    <property type="project" value="TreeGrafter"/>
</dbReference>
<evidence type="ECO:0000256" key="3">
    <source>
        <dbReference type="ARBA" id="ARBA00004308"/>
    </source>
</evidence>
<evidence type="ECO:0000256" key="9">
    <source>
        <dbReference type="ARBA" id="ARBA00022840"/>
    </source>
</evidence>
<feature type="binding site" evidence="18">
    <location>
        <position position="235"/>
    </location>
    <ligand>
        <name>ATP</name>
        <dbReference type="ChEBI" id="CHEBI:30616"/>
    </ligand>
</feature>
<organism evidence="23">
    <name type="scientific">Lygus hesperus</name>
    <name type="common">Western plant bug</name>
    <dbReference type="NCBI Taxonomy" id="30085"/>
    <lineage>
        <taxon>Eukaryota</taxon>
        <taxon>Metazoa</taxon>
        <taxon>Ecdysozoa</taxon>
        <taxon>Arthropoda</taxon>
        <taxon>Hexapoda</taxon>
        <taxon>Insecta</taxon>
        <taxon>Pterygota</taxon>
        <taxon>Neoptera</taxon>
        <taxon>Paraneoptera</taxon>
        <taxon>Hemiptera</taxon>
        <taxon>Heteroptera</taxon>
        <taxon>Panheteroptera</taxon>
        <taxon>Cimicomorpha</taxon>
        <taxon>Miridae</taxon>
        <taxon>Mirini</taxon>
        <taxon>Lygus</taxon>
    </lineage>
</organism>
<comment type="catalytic activity">
    <reaction evidence="15 20">
        <text>ATP + H2O + phospholipidSide 1 = ADP + phosphate + phospholipidSide 2.</text>
        <dbReference type="EC" id="7.6.2.1"/>
    </reaction>
</comment>
<evidence type="ECO:0000256" key="16">
    <source>
        <dbReference type="ARBA" id="ARBA00051303"/>
    </source>
</evidence>
<dbReference type="InterPro" id="IPR018303">
    <property type="entry name" value="ATPase_P-typ_P_site"/>
</dbReference>
<dbReference type="Gene3D" id="3.40.50.1000">
    <property type="entry name" value="HAD superfamily/HAD-like"/>
    <property type="match status" value="1"/>
</dbReference>
<feature type="binding site" evidence="18">
    <location>
        <position position="374"/>
    </location>
    <ligand>
        <name>ATP</name>
        <dbReference type="ChEBI" id="CHEBI:30616"/>
    </ligand>
</feature>
<dbReference type="SFLD" id="SFLDF00027">
    <property type="entry name" value="p-type_atpase"/>
    <property type="match status" value="1"/>
</dbReference>
<comment type="catalytic activity">
    <reaction evidence="16">
        <text>a 1,2-diacyl-sn-glycero-3-phospho-L-serine(out) + ATP + H2O = a 1,2-diacyl-sn-glycero-3-phospho-L-serine(in) + ADP + phosphate + H(+)</text>
        <dbReference type="Rhea" id="RHEA:38567"/>
        <dbReference type="ChEBI" id="CHEBI:15377"/>
        <dbReference type="ChEBI" id="CHEBI:15378"/>
        <dbReference type="ChEBI" id="CHEBI:30616"/>
        <dbReference type="ChEBI" id="CHEBI:43474"/>
        <dbReference type="ChEBI" id="CHEBI:57262"/>
        <dbReference type="ChEBI" id="CHEBI:456216"/>
    </reaction>
    <physiologicalReaction direction="left-to-right" evidence="16">
        <dbReference type="Rhea" id="RHEA:38568"/>
    </physiologicalReaction>
</comment>
<dbReference type="FunFam" id="3.40.1110.10:FF:000035">
    <property type="entry name" value="Phospholipid-transporting ATPase"/>
    <property type="match status" value="1"/>
</dbReference>
<keyword evidence="7 19" id="KW-0479">Metal-binding</keyword>
<dbReference type="EMBL" id="GBRD01006202">
    <property type="protein sequence ID" value="JAG59619.1"/>
    <property type="molecule type" value="Transcribed_RNA"/>
</dbReference>
<name>A0A0K8T376_LYGHE</name>
<reference evidence="23" key="1">
    <citation type="submission" date="2014-09" db="EMBL/GenBank/DDBJ databases">
        <authorList>
            <person name="Magalhaes I.L.F."/>
            <person name="Oliveira U."/>
            <person name="Santos F.R."/>
            <person name="Vidigal T.H.D.A."/>
            <person name="Brescovit A.D."/>
            <person name="Santos A.J."/>
        </authorList>
    </citation>
    <scope>NUCLEOTIDE SEQUENCE</scope>
</reference>
<evidence type="ECO:0000256" key="1">
    <source>
        <dbReference type="ARBA" id="ARBA00001946"/>
    </source>
</evidence>